<evidence type="ECO:0000256" key="1">
    <source>
        <dbReference type="ARBA" id="ARBA00023015"/>
    </source>
</evidence>
<dbReference type="PROSITE" id="PS00041">
    <property type="entry name" value="HTH_ARAC_FAMILY_1"/>
    <property type="match status" value="1"/>
</dbReference>
<dbReference type="PANTHER" id="PTHR43436:SF1">
    <property type="entry name" value="TRANSCRIPTIONAL REGULATORY PROTEIN"/>
    <property type="match status" value="1"/>
</dbReference>
<evidence type="ECO:0000313" key="6">
    <source>
        <dbReference type="Proteomes" id="UP001595798"/>
    </source>
</evidence>
<dbReference type="SUPFAM" id="SSF46689">
    <property type="entry name" value="Homeodomain-like"/>
    <property type="match status" value="2"/>
</dbReference>
<dbReference type="InterPro" id="IPR009594">
    <property type="entry name" value="Tscrpt_reg_HTH_AraC_N"/>
</dbReference>
<keyword evidence="3" id="KW-0804">Transcription</keyword>
<dbReference type="InterPro" id="IPR018060">
    <property type="entry name" value="HTH_AraC"/>
</dbReference>
<dbReference type="PANTHER" id="PTHR43436">
    <property type="entry name" value="ARAC-FAMILY TRANSCRIPTIONAL REGULATOR"/>
    <property type="match status" value="1"/>
</dbReference>
<dbReference type="PROSITE" id="PS01124">
    <property type="entry name" value="HTH_ARAC_FAMILY_2"/>
    <property type="match status" value="1"/>
</dbReference>
<dbReference type="RefSeq" id="WP_379887486.1">
    <property type="nucleotide sequence ID" value="NZ_JBHSDI010000015.1"/>
</dbReference>
<dbReference type="Pfam" id="PF12833">
    <property type="entry name" value="HTH_18"/>
    <property type="match status" value="1"/>
</dbReference>
<dbReference type="Pfam" id="PF06719">
    <property type="entry name" value="AraC_N"/>
    <property type="match status" value="1"/>
</dbReference>
<keyword evidence="6" id="KW-1185">Reference proteome</keyword>
<dbReference type="InterPro" id="IPR018062">
    <property type="entry name" value="HTH_AraC-typ_CS"/>
</dbReference>
<dbReference type="Proteomes" id="UP001595798">
    <property type="component" value="Unassembled WGS sequence"/>
</dbReference>
<dbReference type="InterPro" id="IPR009057">
    <property type="entry name" value="Homeodomain-like_sf"/>
</dbReference>
<sequence length="311" mass="34794">MSAQPNAVPTQTNNRALKRLRDLVEQQWLTHGPENAINGLRLTRAREPSGTIRALYQTSFCIVLQGAKVTAVGESAFHYREGECLLASINVPVNSRIVEAASDKPYLALSLSIDPVMISELVVSHPEIAYRAPGQPAFVTAGIPDDLYDPVTRLLLLLDQPDDREVLEPLLRREICWRILRSQLGPALQKIGLKDSETARIGQVTAWLQTYYHQPFRVADLAAMANMSPASFHRHFKNITRLTPVQFQKLVRLQEARRLLLSDQEVASVGYQVGYESPSQFSRDYRKLFGAPPGRDKAVMRSSVAIETPLI</sequence>
<reference evidence="6" key="1">
    <citation type="journal article" date="2019" name="Int. J. Syst. Evol. Microbiol.">
        <title>The Global Catalogue of Microorganisms (GCM) 10K type strain sequencing project: providing services to taxonomists for standard genome sequencing and annotation.</title>
        <authorList>
            <consortium name="The Broad Institute Genomics Platform"/>
            <consortium name="The Broad Institute Genome Sequencing Center for Infectious Disease"/>
            <person name="Wu L."/>
            <person name="Ma J."/>
        </authorList>
    </citation>
    <scope>NUCLEOTIDE SEQUENCE [LARGE SCALE GENOMIC DNA]</scope>
    <source>
        <strain evidence="6">CECT 7297</strain>
    </source>
</reference>
<organism evidence="5 6">
    <name type="scientific">Marinobacter lacisalsi</name>
    <dbReference type="NCBI Taxonomy" id="475979"/>
    <lineage>
        <taxon>Bacteria</taxon>
        <taxon>Pseudomonadati</taxon>
        <taxon>Pseudomonadota</taxon>
        <taxon>Gammaproteobacteria</taxon>
        <taxon>Pseudomonadales</taxon>
        <taxon>Marinobacteraceae</taxon>
        <taxon>Marinobacter</taxon>
    </lineage>
</organism>
<dbReference type="EMBL" id="JBHSDI010000015">
    <property type="protein sequence ID" value="MFC4259695.1"/>
    <property type="molecule type" value="Genomic_DNA"/>
</dbReference>
<evidence type="ECO:0000256" key="3">
    <source>
        <dbReference type="ARBA" id="ARBA00023163"/>
    </source>
</evidence>
<comment type="caution">
    <text evidence="5">The sequence shown here is derived from an EMBL/GenBank/DDBJ whole genome shotgun (WGS) entry which is preliminary data.</text>
</comment>
<dbReference type="SMART" id="SM00342">
    <property type="entry name" value="HTH_ARAC"/>
    <property type="match status" value="1"/>
</dbReference>
<gene>
    <name evidence="5" type="ORF">ACFOZ5_11705</name>
</gene>
<evidence type="ECO:0000313" key="5">
    <source>
        <dbReference type="EMBL" id="MFC4259695.1"/>
    </source>
</evidence>
<keyword evidence="1" id="KW-0805">Transcription regulation</keyword>
<name>A0ABV8QH89_9GAMM</name>
<accession>A0ABV8QH89</accession>
<feature type="domain" description="HTH araC/xylS-type" evidence="4">
    <location>
        <begin position="202"/>
        <end position="299"/>
    </location>
</feature>
<protein>
    <submittedName>
        <fullName evidence="5">AraC family transcriptional regulator N-terminal domain-containing protein</fullName>
    </submittedName>
</protein>
<dbReference type="Gene3D" id="1.10.10.60">
    <property type="entry name" value="Homeodomain-like"/>
    <property type="match status" value="2"/>
</dbReference>
<evidence type="ECO:0000259" key="4">
    <source>
        <dbReference type="PROSITE" id="PS01124"/>
    </source>
</evidence>
<keyword evidence="2" id="KW-0238">DNA-binding</keyword>
<proteinExistence type="predicted"/>
<evidence type="ECO:0000256" key="2">
    <source>
        <dbReference type="ARBA" id="ARBA00023125"/>
    </source>
</evidence>